<dbReference type="InParanoid" id="A0A165GM58"/>
<accession>A0A165GM58</accession>
<organism evidence="1 2">
    <name type="scientific">Laetiporus sulphureus 93-53</name>
    <dbReference type="NCBI Taxonomy" id="1314785"/>
    <lineage>
        <taxon>Eukaryota</taxon>
        <taxon>Fungi</taxon>
        <taxon>Dikarya</taxon>
        <taxon>Basidiomycota</taxon>
        <taxon>Agaricomycotina</taxon>
        <taxon>Agaricomycetes</taxon>
        <taxon>Polyporales</taxon>
        <taxon>Laetiporus</taxon>
    </lineage>
</organism>
<dbReference type="AlphaFoldDB" id="A0A165GM58"/>
<keyword evidence="2" id="KW-1185">Reference proteome</keyword>
<evidence type="ECO:0000313" key="2">
    <source>
        <dbReference type="Proteomes" id="UP000076871"/>
    </source>
</evidence>
<dbReference type="RefSeq" id="XP_040768281.1">
    <property type="nucleotide sequence ID" value="XM_040902428.1"/>
</dbReference>
<proteinExistence type="predicted"/>
<protein>
    <submittedName>
        <fullName evidence="1">Uncharacterized protein</fullName>
    </submittedName>
</protein>
<name>A0A165GM58_9APHY</name>
<evidence type="ECO:0000313" key="1">
    <source>
        <dbReference type="EMBL" id="KZT10541.1"/>
    </source>
</evidence>
<reference evidence="1 2" key="1">
    <citation type="journal article" date="2016" name="Mol. Biol. Evol.">
        <title>Comparative Genomics of Early-Diverging Mushroom-Forming Fungi Provides Insights into the Origins of Lignocellulose Decay Capabilities.</title>
        <authorList>
            <person name="Nagy L.G."/>
            <person name="Riley R."/>
            <person name="Tritt A."/>
            <person name="Adam C."/>
            <person name="Daum C."/>
            <person name="Floudas D."/>
            <person name="Sun H."/>
            <person name="Yadav J.S."/>
            <person name="Pangilinan J."/>
            <person name="Larsson K.H."/>
            <person name="Matsuura K."/>
            <person name="Barry K."/>
            <person name="Labutti K."/>
            <person name="Kuo R."/>
            <person name="Ohm R.A."/>
            <person name="Bhattacharya S.S."/>
            <person name="Shirouzu T."/>
            <person name="Yoshinaga Y."/>
            <person name="Martin F.M."/>
            <person name="Grigoriev I.V."/>
            <person name="Hibbett D.S."/>
        </authorList>
    </citation>
    <scope>NUCLEOTIDE SEQUENCE [LARGE SCALE GENOMIC DNA]</scope>
    <source>
        <strain evidence="1 2">93-53</strain>
    </source>
</reference>
<dbReference type="GeneID" id="63819459"/>
<gene>
    <name evidence="1" type="ORF">LAESUDRAFT_429551</name>
</gene>
<dbReference type="Proteomes" id="UP000076871">
    <property type="component" value="Unassembled WGS sequence"/>
</dbReference>
<dbReference type="EMBL" id="KV427609">
    <property type="protein sequence ID" value="KZT10541.1"/>
    <property type="molecule type" value="Genomic_DNA"/>
</dbReference>
<sequence length="176" mass="19589">MIGTHPRWLASHGREMGSKDRIDRRVSEIHPFCCVAAKGSPTYSSLTRTAFNDYACSLLLDVSCSRSAPISPIPYGPTSSAAHAVVDKLSQGDRQTGRPSLRVEECLKFRELRMSMGLSFSMLMQRASKHFWLVGYETENQRMTVAHGPRFQLPAVLAEGSPFTLNQRSVHALHGR</sequence>